<dbReference type="InterPro" id="IPR029051">
    <property type="entry name" value="DUF4352"/>
</dbReference>
<keyword evidence="1" id="KW-0732">Signal</keyword>
<dbReference type="Gene3D" id="2.60.40.1240">
    <property type="match status" value="1"/>
</dbReference>
<dbReference type="EMBL" id="JACSQT010000017">
    <property type="protein sequence ID" value="MBD7939442.1"/>
    <property type="molecule type" value="Genomic_DNA"/>
</dbReference>
<feature type="compositionally biased region" description="Polar residues" evidence="2">
    <location>
        <begin position="36"/>
        <end position="45"/>
    </location>
</feature>
<gene>
    <name evidence="4" type="ORF">H9655_20580</name>
</gene>
<sequence length="194" mass="20745">MKKFFKFGCLGFIGLIVLIIVIAVVGGGDDEPASTGADSNTSDNAKSNDKPKEEKKEEPKLAAIGETLKVGDVEFTVNDKTTSDNVGGEFGQNAQATYLILDVTVTNKGNEAITVDSNFFKLMSGEKTFESDTTAGVFANEQADFFLSQVNPDLSLTGKVVFDLTEEVINSEDLLLNVQTGIFGTEQGQINIAD</sequence>
<feature type="region of interest" description="Disordered" evidence="2">
    <location>
        <begin position="31"/>
        <end position="58"/>
    </location>
</feature>
<accession>A0ABR8QW03</accession>
<name>A0ABR8QW03_9BACI</name>
<proteinExistence type="predicted"/>
<dbReference type="InterPro" id="IPR029050">
    <property type="entry name" value="Immunoprotect_excell_Ig-like"/>
</dbReference>
<evidence type="ECO:0000256" key="2">
    <source>
        <dbReference type="SAM" id="MobiDB-lite"/>
    </source>
</evidence>
<feature type="compositionally biased region" description="Basic and acidic residues" evidence="2">
    <location>
        <begin position="46"/>
        <end position="58"/>
    </location>
</feature>
<evidence type="ECO:0000313" key="5">
    <source>
        <dbReference type="Proteomes" id="UP000657931"/>
    </source>
</evidence>
<protein>
    <submittedName>
        <fullName evidence="4">DUF4352 domain-containing protein</fullName>
    </submittedName>
</protein>
<evidence type="ECO:0000256" key="1">
    <source>
        <dbReference type="ARBA" id="ARBA00022729"/>
    </source>
</evidence>
<feature type="domain" description="DUF4352" evidence="3">
    <location>
        <begin position="63"/>
        <end position="185"/>
    </location>
</feature>
<comment type="caution">
    <text evidence="4">The sequence shown here is derived from an EMBL/GenBank/DDBJ whole genome shotgun (WGS) entry which is preliminary data.</text>
</comment>
<evidence type="ECO:0000259" key="3">
    <source>
        <dbReference type="Pfam" id="PF11611"/>
    </source>
</evidence>
<evidence type="ECO:0000313" key="4">
    <source>
        <dbReference type="EMBL" id="MBD7939442.1"/>
    </source>
</evidence>
<keyword evidence="5" id="KW-1185">Reference proteome</keyword>
<dbReference type="Proteomes" id="UP000657931">
    <property type="component" value="Unassembled WGS sequence"/>
</dbReference>
<reference evidence="4 5" key="1">
    <citation type="submission" date="2020-08" db="EMBL/GenBank/DDBJ databases">
        <title>A Genomic Blueprint of the Chicken Gut Microbiome.</title>
        <authorList>
            <person name="Gilroy R."/>
            <person name="Ravi A."/>
            <person name="Getino M."/>
            <person name="Pursley I."/>
            <person name="Horton D.L."/>
            <person name="Alikhan N.-F."/>
            <person name="Baker D."/>
            <person name="Gharbi K."/>
            <person name="Hall N."/>
            <person name="Watson M."/>
            <person name="Adriaenssens E.M."/>
            <person name="Foster-Nyarko E."/>
            <person name="Jarju S."/>
            <person name="Secka A."/>
            <person name="Antonio M."/>
            <person name="Oren A."/>
            <person name="Chaudhuri R."/>
            <person name="La Ragione R.M."/>
            <person name="Hildebrand F."/>
            <person name="Pallen M.J."/>
        </authorList>
    </citation>
    <scope>NUCLEOTIDE SEQUENCE [LARGE SCALE GENOMIC DNA]</scope>
    <source>
        <strain evidence="4 5">Sa5YUA1</strain>
    </source>
</reference>
<organism evidence="4 5">
    <name type="scientific">Cytobacillus stercorigallinarum</name>
    <dbReference type="NCBI Taxonomy" id="2762240"/>
    <lineage>
        <taxon>Bacteria</taxon>
        <taxon>Bacillati</taxon>
        <taxon>Bacillota</taxon>
        <taxon>Bacilli</taxon>
        <taxon>Bacillales</taxon>
        <taxon>Bacillaceae</taxon>
        <taxon>Cytobacillus</taxon>
    </lineage>
</organism>
<dbReference type="Pfam" id="PF11611">
    <property type="entry name" value="DUF4352"/>
    <property type="match status" value="1"/>
</dbReference>
<dbReference type="RefSeq" id="WP_191817109.1">
    <property type="nucleotide sequence ID" value="NZ_JACSQT010000017.1"/>
</dbReference>